<reference evidence="7" key="1">
    <citation type="journal article" date="2017" name="Nat. Commun.">
        <title>The North American bullfrog draft genome provides insight into hormonal regulation of long noncoding RNA.</title>
        <authorList>
            <person name="Hammond S.A."/>
            <person name="Warren R.L."/>
            <person name="Vandervalk B.P."/>
            <person name="Kucuk E."/>
            <person name="Khan H."/>
            <person name="Gibb E.A."/>
            <person name="Pandoh P."/>
            <person name="Kirk H."/>
            <person name="Zhao Y."/>
            <person name="Jones M."/>
            <person name="Mungall A.J."/>
            <person name="Coope R."/>
            <person name="Pleasance S."/>
            <person name="Moore R.A."/>
            <person name="Holt R.A."/>
            <person name="Round J.M."/>
            <person name="Ohora S."/>
            <person name="Walle B.V."/>
            <person name="Veldhoen N."/>
            <person name="Helbing C.C."/>
            <person name="Birol I."/>
        </authorList>
    </citation>
    <scope>NUCLEOTIDE SEQUENCE [LARGE SCALE GENOMIC DNA]</scope>
</reference>
<dbReference type="Gene3D" id="1.20.5.1160">
    <property type="entry name" value="Vasodilator-stimulated phosphoprotein"/>
    <property type="match status" value="1"/>
</dbReference>
<feature type="coiled-coil region" evidence="4">
    <location>
        <begin position="177"/>
        <end position="278"/>
    </location>
</feature>
<feature type="coiled-coil region" evidence="4">
    <location>
        <begin position="363"/>
        <end position="438"/>
    </location>
</feature>
<dbReference type="SMART" id="SM01391">
    <property type="entry name" value="Filament"/>
    <property type="match status" value="1"/>
</dbReference>
<protein>
    <recommendedName>
        <fullName evidence="5">IF rod domain-containing protein</fullName>
    </recommendedName>
</protein>
<evidence type="ECO:0000256" key="3">
    <source>
        <dbReference type="RuleBase" id="RU000685"/>
    </source>
</evidence>
<dbReference type="InterPro" id="IPR039008">
    <property type="entry name" value="IF_rod_dom"/>
</dbReference>
<dbReference type="GO" id="GO:0045109">
    <property type="term" value="P:intermediate filament organization"/>
    <property type="evidence" value="ECO:0007669"/>
    <property type="project" value="TreeGrafter"/>
</dbReference>
<evidence type="ECO:0000313" key="6">
    <source>
        <dbReference type="EMBL" id="PIO41031.1"/>
    </source>
</evidence>
<dbReference type="GO" id="GO:0031424">
    <property type="term" value="P:keratinization"/>
    <property type="evidence" value="ECO:0007669"/>
    <property type="project" value="TreeGrafter"/>
</dbReference>
<proteinExistence type="inferred from homology"/>
<feature type="domain" description="IF rod" evidence="5">
    <location>
        <begin position="173"/>
        <end position="460"/>
    </location>
</feature>
<dbReference type="AlphaFoldDB" id="A0A2G9SNR4"/>
<dbReference type="SUPFAM" id="SSF64593">
    <property type="entry name" value="Intermediate filament protein, coiled coil region"/>
    <property type="match status" value="3"/>
</dbReference>
<sequence length="574" mass="64871">MKASTYSTSKKAGKKLAQCLKGRRAKTKKTQLIHPYTTASLSKCKVLVVEVAGALVSVPLVEEDQVALILQVYHHKVSITLVEKGELQSLHLFVLGQAIVEEHLVVVLEDMVVVQEDMVVVQEDMVVVQEDMVVVQEDMVVVQEDMEVSINQSLLKPLNVEIDPNIQKMKTEEREQIKTLNNKFASFIDKVRFLEQQNKVLETKWELLQEQGHKGGSKKPSLEPIFEAFISLLSRQLESLLSDKGRLENEEKNMQEMVEDYKKKYEDEINKRTKAENDFVVLKKDVDAAFMSKTDLEVKVDLSTEELNFLRMLYEAELQSAQGGTSDTSVILSMNNNRDLSLDGILRDFQQLQATAGKQGDNLKSTKSEIAEINRMIQRLRSEIENVKKQTSISEAEQRGELALKDAQKKLADLEAALQKAKEDLARQVRDYQELLSVKIALDVEICTYRLLLEGEEDRMSGHVQSNLWLVEVPQVCLVEELDMVQAEEQDMVQAEDLDMVLAEQAVDMVLAEQAVDMVLAEQAVDMVLEEAVDMVLEEAVDMVLEEEVDMVLEEEVDMVLEEDTAVVAAKQAA</sequence>
<dbReference type="InterPro" id="IPR003054">
    <property type="entry name" value="Keratin_II"/>
</dbReference>
<evidence type="ECO:0000256" key="2">
    <source>
        <dbReference type="ARBA" id="ARBA00023054"/>
    </source>
</evidence>
<keyword evidence="2 4" id="KW-0175">Coiled coil</keyword>
<dbReference type="PRINTS" id="PR01276">
    <property type="entry name" value="TYPE2KERATIN"/>
</dbReference>
<dbReference type="OrthoDB" id="2441647at2759"/>
<dbReference type="PANTHER" id="PTHR45616:SF39">
    <property type="entry name" value="KERATIN, TYPE II CYTOSKELETAL 6A-RELATED"/>
    <property type="match status" value="1"/>
</dbReference>
<dbReference type="InterPro" id="IPR032444">
    <property type="entry name" value="Keratin_2_head"/>
</dbReference>
<feature type="non-terminal residue" evidence="6">
    <location>
        <position position="574"/>
    </location>
</feature>
<evidence type="ECO:0000256" key="1">
    <source>
        <dbReference type="ARBA" id="ARBA00022754"/>
    </source>
</evidence>
<dbReference type="Gene3D" id="1.20.5.170">
    <property type="match status" value="1"/>
</dbReference>
<dbReference type="Pfam" id="PF16208">
    <property type="entry name" value="Keratin_2_head"/>
    <property type="match status" value="1"/>
</dbReference>
<dbReference type="PANTHER" id="PTHR45616">
    <property type="entry name" value="GATA-TYPE DOMAIN-CONTAINING PROTEIN"/>
    <property type="match status" value="1"/>
</dbReference>
<dbReference type="GO" id="GO:0045095">
    <property type="term" value="C:keratin filament"/>
    <property type="evidence" value="ECO:0007669"/>
    <property type="project" value="InterPro"/>
</dbReference>
<dbReference type="Pfam" id="PF00038">
    <property type="entry name" value="Filament"/>
    <property type="match status" value="1"/>
</dbReference>
<evidence type="ECO:0000313" key="7">
    <source>
        <dbReference type="Proteomes" id="UP000228934"/>
    </source>
</evidence>
<dbReference type="PROSITE" id="PS00226">
    <property type="entry name" value="IF_ROD_1"/>
    <property type="match status" value="1"/>
</dbReference>
<dbReference type="PROSITE" id="PS51842">
    <property type="entry name" value="IF_ROD_2"/>
    <property type="match status" value="1"/>
</dbReference>
<dbReference type="InterPro" id="IPR018039">
    <property type="entry name" value="IF_conserved"/>
</dbReference>
<dbReference type="GO" id="GO:0005615">
    <property type="term" value="C:extracellular space"/>
    <property type="evidence" value="ECO:0007669"/>
    <property type="project" value="TreeGrafter"/>
</dbReference>
<keyword evidence="1 3" id="KW-0403">Intermediate filament</keyword>
<evidence type="ECO:0000256" key="4">
    <source>
        <dbReference type="SAM" id="Coils"/>
    </source>
</evidence>
<gene>
    <name evidence="6" type="ORF">AB205_0168520</name>
</gene>
<organism evidence="6 7">
    <name type="scientific">Aquarana catesbeiana</name>
    <name type="common">American bullfrog</name>
    <name type="synonym">Rana catesbeiana</name>
    <dbReference type="NCBI Taxonomy" id="8400"/>
    <lineage>
        <taxon>Eukaryota</taxon>
        <taxon>Metazoa</taxon>
        <taxon>Chordata</taxon>
        <taxon>Craniata</taxon>
        <taxon>Vertebrata</taxon>
        <taxon>Euteleostomi</taxon>
        <taxon>Amphibia</taxon>
        <taxon>Batrachia</taxon>
        <taxon>Anura</taxon>
        <taxon>Neobatrachia</taxon>
        <taxon>Ranoidea</taxon>
        <taxon>Ranidae</taxon>
        <taxon>Aquarana</taxon>
    </lineage>
</organism>
<accession>A0A2G9SNR4</accession>
<name>A0A2G9SNR4_AQUCT</name>
<evidence type="ECO:0000259" key="5">
    <source>
        <dbReference type="PROSITE" id="PS51842"/>
    </source>
</evidence>
<dbReference type="FunFam" id="1.20.5.1160:FF:000001">
    <property type="entry name" value="Keratin type II"/>
    <property type="match status" value="1"/>
</dbReference>
<dbReference type="Proteomes" id="UP000228934">
    <property type="component" value="Unassembled WGS sequence"/>
</dbReference>
<dbReference type="FunFam" id="1.20.5.170:FF:000004">
    <property type="entry name" value="Keratin, type II cytoskeletal 5"/>
    <property type="match status" value="1"/>
</dbReference>
<dbReference type="GO" id="GO:0030280">
    <property type="term" value="F:structural constituent of skin epidermis"/>
    <property type="evidence" value="ECO:0007669"/>
    <property type="project" value="TreeGrafter"/>
</dbReference>
<dbReference type="EMBL" id="KV922830">
    <property type="protein sequence ID" value="PIO41031.1"/>
    <property type="molecule type" value="Genomic_DNA"/>
</dbReference>
<comment type="similarity">
    <text evidence="3">Belongs to the intermediate filament family.</text>
</comment>
<keyword evidence="7" id="KW-1185">Reference proteome</keyword>